<dbReference type="PANTHER" id="PTHR33137:SF44">
    <property type="entry name" value="MEDIATOR COMPLEX SUBUNIT 15 KIX DOMAIN-CONTAINING PROTEIN"/>
    <property type="match status" value="1"/>
</dbReference>
<feature type="region of interest" description="Disordered" evidence="1">
    <location>
        <begin position="536"/>
        <end position="558"/>
    </location>
</feature>
<comment type="caution">
    <text evidence="2">The sequence shown here is derived from an EMBL/GenBank/DDBJ whole genome shotgun (WGS) entry which is preliminary data.</text>
</comment>
<feature type="region of interest" description="Disordered" evidence="1">
    <location>
        <begin position="719"/>
        <end position="759"/>
    </location>
</feature>
<dbReference type="PANTHER" id="PTHR33137">
    <property type="entry name" value="MEDIATOR OF RNA POLYMERASE II TRANSCRIPTION SUBUNIT 15A-RELATED"/>
    <property type="match status" value="1"/>
</dbReference>
<feature type="compositionally biased region" description="Polar residues" evidence="1">
    <location>
        <begin position="684"/>
        <end position="695"/>
    </location>
</feature>
<dbReference type="AlphaFoldDB" id="A0A9R1USW1"/>
<reference evidence="2 3" key="1">
    <citation type="journal article" date="2017" name="Nat. Commun.">
        <title>Genome assembly with in vitro proximity ligation data and whole-genome triplication in lettuce.</title>
        <authorList>
            <person name="Reyes-Chin-Wo S."/>
            <person name="Wang Z."/>
            <person name="Yang X."/>
            <person name="Kozik A."/>
            <person name="Arikit S."/>
            <person name="Song C."/>
            <person name="Xia L."/>
            <person name="Froenicke L."/>
            <person name="Lavelle D.O."/>
            <person name="Truco M.J."/>
            <person name="Xia R."/>
            <person name="Zhu S."/>
            <person name="Xu C."/>
            <person name="Xu H."/>
            <person name="Xu X."/>
            <person name="Cox K."/>
            <person name="Korf I."/>
            <person name="Meyers B.C."/>
            <person name="Michelmore R.W."/>
        </authorList>
    </citation>
    <scope>NUCLEOTIDE SEQUENCE [LARGE SCALE GENOMIC DNA]</scope>
    <source>
        <strain evidence="3">cv. Salinas</strain>
        <tissue evidence="2">Seedlings</tissue>
    </source>
</reference>
<keyword evidence="3" id="KW-1185">Reference proteome</keyword>
<evidence type="ECO:0000256" key="1">
    <source>
        <dbReference type="SAM" id="MobiDB-lite"/>
    </source>
</evidence>
<dbReference type="EMBL" id="NBSK02000008">
    <property type="protein sequence ID" value="KAJ0192285.1"/>
    <property type="molecule type" value="Genomic_DNA"/>
</dbReference>
<feature type="region of interest" description="Disordered" evidence="1">
    <location>
        <begin position="671"/>
        <end position="698"/>
    </location>
</feature>
<feature type="region of interest" description="Disordered" evidence="1">
    <location>
        <begin position="128"/>
        <end position="148"/>
    </location>
</feature>
<dbReference type="GO" id="GO:0031490">
    <property type="term" value="F:chromatin DNA binding"/>
    <property type="evidence" value="ECO:0000318"/>
    <property type="project" value="GO_Central"/>
</dbReference>
<evidence type="ECO:0008006" key="4">
    <source>
        <dbReference type="Google" id="ProtNLM"/>
    </source>
</evidence>
<feature type="compositionally biased region" description="Basic and acidic residues" evidence="1">
    <location>
        <begin position="742"/>
        <end position="751"/>
    </location>
</feature>
<dbReference type="Proteomes" id="UP000235145">
    <property type="component" value="Unassembled WGS sequence"/>
</dbReference>
<sequence>MSDVFLTSCAPTARVCMMNSGSTGSERAADLYNEPDMDIETWVNELYTDEFRDSLMNLGFDDIIINPDYASDQPNMSVNSRSIFGGGSADKSQRGIPEERMTVSSLTPNSSTPTLQTSGHILSPLPTFVSNPASQSSPSHTTQDLPQFTNQNQPLKQQIFEHTAVQQPPTHPSMTQSTIMFGQQKTNQQMASDHLRPCPRPVSTIKKIHLQNLQTPMQQISNTSQVQKRQKQMVVHPLQNFQQNQNQTQQPAVMTPHILMPEGGQHRVHGLLIGSEGQKKPQGHISTALPATAGFSHPNEFSTNENWRECAFRQLSEMKEKYINDLLSMHKRAVHLCSQETNVEIATKYGHAKVFLEKMINFLNIATIDKIPKNRERVYNYMNFIINYLTSFRIKNGGSSPIFDQMINQAPEDHSQSKGSYLQPSGGDMRLPYNLQENLNHGVINLEQNILNFNQQRLHQPVDIQKGNGDMRLQNMPPPNSSQGINLATREAEMMKFNQYFPSRRPEGRITSTLISNDSYQMGSVNPLLTGSFKSTQPTVLGTTQRSNLGPRPSSVNVSTSSMSLLRAATAANFPSRQVNHQPSLVNQSFNSEKMKQPMQKSNHEMITGSNQGQVLSPLAALLQNQFPSQPAPNPIILQPSGQHSVSSWQVNANNVLSPQSIACSPFLLGSSSAPSRREKHHSSSGPASVSNTEGQRQEIPIIAGMFKNQKTMNNKVSDMDHPKTPTASPPMDTTPCTEKAAVSEDSKDPVESLPSKTVGSSMNDITIVEQDHHSVPAYPEPAKPVGGNTEPIFDEELVNLDHLNIGEETAFLFAPENVPQQKVKRKFTSASHSSQDFGDFDSIDQFFSEEWDSDSTVPSMKKKSKIECTNLAISEEIKEINKKLLETSSEMVANYPVEDSNSILEGHEGIKVTLVYRNVCIPDLFRNQAGVTSKMRPEFRIKLLVPLNYPASSPTILKGSHDNVSSEPWPQLYEEMVSKFHCAIRELPEPMSLGDMARKWDACARSVITDFVQGIGGKSFSIKYGSWESSSVSNLWYEEQHLVQMKHVTDIVLLYIIYNIANFYKKRSSVDLFLHIMSLYNLSLNACSSNRKHRIRFIGRQTGPSSRS</sequence>
<dbReference type="InterPro" id="IPR044661">
    <property type="entry name" value="MED15a/b/c-like"/>
</dbReference>
<evidence type="ECO:0000313" key="2">
    <source>
        <dbReference type="EMBL" id="KAJ0192285.1"/>
    </source>
</evidence>
<dbReference type="GO" id="GO:0003713">
    <property type="term" value="F:transcription coactivator activity"/>
    <property type="evidence" value="ECO:0007669"/>
    <property type="project" value="InterPro"/>
</dbReference>
<organism evidence="2 3">
    <name type="scientific">Lactuca sativa</name>
    <name type="common">Garden lettuce</name>
    <dbReference type="NCBI Taxonomy" id="4236"/>
    <lineage>
        <taxon>Eukaryota</taxon>
        <taxon>Viridiplantae</taxon>
        <taxon>Streptophyta</taxon>
        <taxon>Embryophyta</taxon>
        <taxon>Tracheophyta</taxon>
        <taxon>Spermatophyta</taxon>
        <taxon>Magnoliopsida</taxon>
        <taxon>eudicotyledons</taxon>
        <taxon>Gunneridae</taxon>
        <taxon>Pentapetalae</taxon>
        <taxon>asterids</taxon>
        <taxon>campanulids</taxon>
        <taxon>Asterales</taxon>
        <taxon>Asteraceae</taxon>
        <taxon>Cichorioideae</taxon>
        <taxon>Cichorieae</taxon>
        <taxon>Lactucinae</taxon>
        <taxon>Lactuca</taxon>
    </lineage>
</organism>
<protein>
    <recommendedName>
        <fullName evidence="4">Mediator complex subunit 15 KIX domain-containing protein</fullName>
    </recommendedName>
</protein>
<feature type="compositionally biased region" description="Low complexity" evidence="1">
    <location>
        <begin position="102"/>
        <end position="118"/>
    </location>
</feature>
<name>A0A9R1USW1_LACSA</name>
<feature type="region of interest" description="Disordered" evidence="1">
    <location>
        <begin position="102"/>
        <end position="121"/>
    </location>
</feature>
<evidence type="ECO:0000313" key="3">
    <source>
        <dbReference type="Proteomes" id="UP000235145"/>
    </source>
</evidence>
<proteinExistence type="predicted"/>
<feature type="compositionally biased region" description="Polar residues" evidence="1">
    <location>
        <begin position="536"/>
        <end position="548"/>
    </location>
</feature>
<gene>
    <name evidence="2" type="ORF">LSAT_V11C800422590</name>
</gene>
<accession>A0A9R1USW1</accession>